<proteinExistence type="predicted"/>
<reference evidence="2" key="1">
    <citation type="submission" date="2017-02" db="UniProtKB">
        <authorList>
            <consortium name="WormBaseParasite"/>
        </authorList>
    </citation>
    <scope>IDENTIFICATION</scope>
</reference>
<dbReference type="Proteomes" id="UP000038040">
    <property type="component" value="Unplaced"/>
</dbReference>
<dbReference type="GO" id="GO:0009235">
    <property type="term" value="P:cobalamin metabolic process"/>
    <property type="evidence" value="ECO:0007669"/>
    <property type="project" value="InterPro"/>
</dbReference>
<dbReference type="WBParaSite" id="DME_0000394401-mRNA-1">
    <property type="protein sequence ID" value="DME_0000394401-mRNA-1"/>
    <property type="gene ID" value="DME_0000394401"/>
</dbReference>
<protein>
    <submittedName>
        <fullName evidence="2">Nucleoside hydrolase</fullName>
    </submittedName>
</protein>
<name>A0A0N4U9Z9_DRAME</name>
<dbReference type="InterPro" id="IPR019362">
    <property type="entry name" value="MMADHC"/>
</dbReference>
<evidence type="ECO:0000313" key="1">
    <source>
        <dbReference type="Proteomes" id="UP000038040"/>
    </source>
</evidence>
<dbReference type="Pfam" id="PF10229">
    <property type="entry name" value="MMADHC"/>
    <property type="match status" value="1"/>
</dbReference>
<sequence>LQAAGFWADFIDPSSGRPYLGQYTNATLMETDERYNDLGFIVKDLGCCKVLEHISWGSKVFVGTIFTDAAMHTQIVKNIVSEFDAN</sequence>
<dbReference type="AlphaFoldDB" id="A0A0N4U9Z9"/>
<evidence type="ECO:0000313" key="2">
    <source>
        <dbReference type="WBParaSite" id="DME_0000394401-mRNA-1"/>
    </source>
</evidence>
<dbReference type="PANTHER" id="PTHR13192">
    <property type="entry name" value="MY011 PROTEIN"/>
    <property type="match status" value="1"/>
</dbReference>
<organism evidence="1 2">
    <name type="scientific">Dracunculus medinensis</name>
    <name type="common">Guinea worm</name>
    <dbReference type="NCBI Taxonomy" id="318479"/>
    <lineage>
        <taxon>Eukaryota</taxon>
        <taxon>Metazoa</taxon>
        <taxon>Ecdysozoa</taxon>
        <taxon>Nematoda</taxon>
        <taxon>Chromadorea</taxon>
        <taxon>Rhabditida</taxon>
        <taxon>Spirurina</taxon>
        <taxon>Dracunculoidea</taxon>
        <taxon>Dracunculidae</taxon>
        <taxon>Dracunculus</taxon>
    </lineage>
</organism>
<accession>A0A0N4U9Z9</accession>
<dbReference type="GO" id="GO:0005739">
    <property type="term" value="C:mitochondrion"/>
    <property type="evidence" value="ECO:0007669"/>
    <property type="project" value="TreeGrafter"/>
</dbReference>
<dbReference type="PANTHER" id="PTHR13192:SF3">
    <property type="entry name" value="COBALAMIN TRAFFICKING PROTEIN CBLD"/>
    <property type="match status" value="1"/>
</dbReference>